<keyword evidence="3" id="KW-0433">Leucine-rich repeat</keyword>
<proteinExistence type="inferred from homology"/>
<evidence type="ECO:0000256" key="6">
    <source>
        <dbReference type="PROSITE-ProRule" id="PRU01398"/>
    </source>
</evidence>
<evidence type="ECO:0000256" key="1">
    <source>
        <dbReference type="ARBA" id="ARBA00000900"/>
    </source>
</evidence>
<keyword evidence="4" id="KW-0677">Repeat</keyword>
<keyword evidence="6" id="KW-0833">Ubl conjugation pathway</keyword>
<reference evidence="8 9" key="1">
    <citation type="submission" date="2020-04" db="EMBL/GenBank/DDBJ databases">
        <title>Molecular characterization of pseudomonads from Agaricus bisporus reveal novel blotch 2 pathogens in Western Europe.</title>
        <authorList>
            <person name="Taparia T."/>
            <person name="Krijger M."/>
            <person name="Haynes E."/>
            <person name="Elpinstone J.G."/>
            <person name="Noble R."/>
            <person name="Van Der Wolf J."/>
        </authorList>
    </citation>
    <scope>NUCLEOTIDE SEQUENCE [LARGE SCALE GENOMIC DNA]</scope>
    <source>
        <strain evidence="8 9">P8021</strain>
    </source>
</reference>
<keyword evidence="6" id="KW-0808">Transferase</keyword>
<dbReference type="GO" id="GO:0016567">
    <property type="term" value="P:protein ubiquitination"/>
    <property type="evidence" value="ECO:0007669"/>
    <property type="project" value="InterPro"/>
</dbReference>
<dbReference type="InterPro" id="IPR001611">
    <property type="entry name" value="Leu-rich_rpt"/>
</dbReference>
<dbReference type="PROSITE" id="PS52053">
    <property type="entry name" value="NEL"/>
    <property type="match status" value="1"/>
</dbReference>
<dbReference type="GO" id="GO:0061630">
    <property type="term" value="F:ubiquitin protein ligase activity"/>
    <property type="evidence" value="ECO:0007669"/>
    <property type="project" value="UniProtKB-EC"/>
</dbReference>
<evidence type="ECO:0000313" key="9">
    <source>
        <dbReference type="Proteomes" id="UP000585226"/>
    </source>
</evidence>
<keyword evidence="5" id="KW-0843">Virulence</keyword>
<keyword evidence="6" id="KW-1035">Host cytoplasm</keyword>
<dbReference type="GO" id="GO:0005576">
    <property type="term" value="C:extracellular region"/>
    <property type="evidence" value="ECO:0007669"/>
    <property type="project" value="UniProtKB-UniRule"/>
</dbReference>
<keyword evidence="6" id="KW-0964">Secreted</keyword>
<dbReference type="Pfam" id="PF14496">
    <property type="entry name" value="NEL"/>
    <property type="match status" value="1"/>
</dbReference>
<dbReference type="Pfam" id="PF20178">
    <property type="entry name" value="ToxA_N"/>
    <property type="match status" value="1"/>
</dbReference>
<dbReference type="InterPro" id="IPR029487">
    <property type="entry name" value="NEL_dom"/>
</dbReference>
<evidence type="ECO:0000256" key="4">
    <source>
        <dbReference type="ARBA" id="ARBA00022737"/>
    </source>
</evidence>
<dbReference type="Proteomes" id="UP000585226">
    <property type="component" value="Unassembled WGS sequence"/>
</dbReference>
<keyword evidence="6" id="KW-0832">Ubl conjugation</keyword>
<protein>
    <recommendedName>
        <fullName evidence="2">RING-type E3 ubiquitin transferase</fullName>
        <ecNumber evidence="2">2.3.2.27</ecNumber>
    </recommendedName>
</protein>
<dbReference type="PROSITE" id="PS51450">
    <property type="entry name" value="LRR"/>
    <property type="match status" value="2"/>
</dbReference>
<gene>
    <name evidence="8" type="ORF">HX893_05205</name>
</gene>
<organism evidence="8 9">
    <name type="scientific">Pseudomonas reactans</name>
    <dbReference type="NCBI Taxonomy" id="117680"/>
    <lineage>
        <taxon>Bacteria</taxon>
        <taxon>Pseudomonadati</taxon>
        <taxon>Pseudomonadota</taxon>
        <taxon>Gammaproteobacteria</taxon>
        <taxon>Pseudomonadales</taxon>
        <taxon>Pseudomonadaceae</taxon>
        <taxon>Pseudomonas</taxon>
    </lineage>
</organism>
<feature type="domain" description="NEL" evidence="7">
    <location>
        <begin position="1321"/>
        <end position="1616"/>
    </location>
</feature>
<dbReference type="InterPro" id="IPR032675">
    <property type="entry name" value="LRR_dom_sf"/>
</dbReference>
<dbReference type="InterPro" id="IPR050216">
    <property type="entry name" value="LRR_domain-containing"/>
</dbReference>
<evidence type="ECO:0000256" key="3">
    <source>
        <dbReference type="ARBA" id="ARBA00022614"/>
    </source>
</evidence>
<dbReference type="EC" id="2.3.2.27" evidence="2"/>
<dbReference type="Gene3D" id="1.20.1270.130">
    <property type="entry name" value="Shigella T3SS effector IpaH domain"/>
    <property type="match status" value="1"/>
</dbReference>
<evidence type="ECO:0000313" key="8">
    <source>
        <dbReference type="EMBL" id="NWE87528.1"/>
    </source>
</evidence>
<evidence type="ECO:0000259" key="7">
    <source>
        <dbReference type="PROSITE" id="PS52053"/>
    </source>
</evidence>
<evidence type="ECO:0000256" key="5">
    <source>
        <dbReference type="ARBA" id="ARBA00023026"/>
    </source>
</evidence>
<dbReference type="Gene3D" id="3.80.10.10">
    <property type="entry name" value="Ribonuclease Inhibitor"/>
    <property type="match status" value="2"/>
</dbReference>
<dbReference type="GO" id="GO:0005737">
    <property type="term" value="C:cytoplasm"/>
    <property type="evidence" value="ECO:0007669"/>
    <property type="project" value="TreeGrafter"/>
</dbReference>
<comment type="catalytic activity">
    <reaction evidence="1">
        <text>S-ubiquitinyl-[E2 ubiquitin-conjugating enzyme]-L-cysteine + [acceptor protein]-L-lysine = [E2 ubiquitin-conjugating enzyme]-L-cysteine + N(6)-ubiquitinyl-[acceptor protein]-L-lysine.</text>
        <dbReference type="EC" id="2.3.2.27"/>
    </reaction>
</comment>
<dbReference type="Gene3D" id="1.20.58.360">
    <property type="entry name" value="Shigella T3SS effector IpaH defines"/>
    <property type="match status" value="1"/>
</dbReference>
<dbReference type="EMBL" id="JACASD010000012">
    <property type="protein sequence ID" value="NWE87528.1"/>
    <property type="molecule type" value="Genomic_DNA"/>
</dbReference>
<evidence type="ECO:0000256" key="2">
    <source>
        <dbReference type="ARBA" id="ARBA00012483"/>
    </source>
</evidence>
<name>A0A7Y8FY82_9PSED</name>
<accession>A0A7Y8FY82</accession>
<comment type="caution">
    <text evidence="8">The sequence shown here is derived from an EMBL/GenBank/DDBJ whole genome shotgun (WGS) entry which is preliminary data.</text>
</comment>
<dbReference type="PANTHER" id="PTHR48051:SF46">
    <property type="entry name" value="LEUCINE RICH REPEAT-CONTAINING DOMAIN PROTEIN"/>
    <property type="match status" value="1"/>
</dbReference>
<comment type="PTM">
    <text evidence="6">Ubiquitinated in the presence of host E1 ubiquitin-activating enzyme, E2 ubiquitin-conjugating enzyme and ubiquitin.</text>
</comment>
<dbReference type="PANTHER" id="PTHR48051">
    <property type="match status" value="1"/>
</dbReference>
<dbReference type="SUPFAM" id="SSF52058">
    <property type="entry name" value="L domain-like"/>
    <property type="match status" value="1"/>
</dbReference>
<dbReference type="RefSeq" id="WP_177110452.1">
    <property type="nucleotide sequence ID" value="NZ_JACASD010000012.1"/>
</dbReference>
<comment type="similarity">
    <text evidence="6">Belongs to the LRR-containing bacterial E3 ligase family.</text>
</comment>
<feature type="active site" description="Glycyl thioester intermediate" evidence="6">
    <location>
        <position position="1410"/>
    </location>
</feature>
<sequence length="1616" mass="181708">MTDTQDLYTLTAPMTRDELDGALLDLTGDLDKAQVLHKTLAHWMVQAPSSVLDALEEDYRRSEAARRNLESRLKRLKPLDAFCVDKLNEYLAQKGHKGLDVRHDYLQWTRVRTIGSMHLTGLPIKSATIEKSSLALAAMQNFSEDEAGPDGLSEDAAIHYGKDKSVASGISAQQFVGYCRDLDLGGTYQKHILETFNLTAFDLISPSDGQSQAEVDVGHGMRADMLIDLHIARAKNHIKQANYASLLKLIKNNPSVESLVNAKRDSKPLIWQGLKISKACVWGVLVFSEDTLEEFAADEFMVYMPNEPQRRWYAYKSLEDFKTYLTSSLKQAPYLKFFERYLDELERANFLSNFKKDPTLGSLQAIKPMGNLNDFFFRSCLGKIQLDVRVLVVPTAQADEDARYQRLLDYLDAGLEVLNAAGFFVPVLGQLMLGVAIGQLLGEVYDGLEDWSHGDHADALKHLIAVAQNVASLIAFAVGGRVVGSLTRSQTSSSAYFDKFEAVELSDDRSRLWRPELSYYRRPGGLPEPWVANARGVHQVNGHSYIRINGAAYAIGYEASLAEWRLKHPTRSTAYRPPLRHNLKGGWQHVFERPEEWTDPIYALRRIDPALEDVPSEALQSIAAIHHIDLADLQRLALEHAPLPERFQDTVARFKLHQKVLDFADALAKEGALDPRTARTQILALPLMPGWPKERFFELLDSRGNLLESHPDLAPFDYEDQSIHITEQQLKDGQVFDTLLAALSDDERSALLGKASTLEEAPALLKRQLLDTVNDRHRRLYDKLYDEYKGVIDDEMAPLRARFSQLPLRVAKELRADASSMDRRYLIQQRRIPLSLEQSAREVLDRMAEDQALMGLYWPPLAGASTRRVIFGMLARLSRWPTDLLLRVYEGSLSGKVLEQVGPSTASVRRSIVRSDKGFQAFDEKGASLNTQVTGPDGLLQAVVDCLSPAQRQAMNLRGEHAVGHLRSQLRFKSQDERGRVARYLWPERSIPEEAPSCVKAQLGVSQATTEFAPALVRKVKRLYPLLDDAQVAALLEGAGLGAVSRARAVKAWQQQFAALRKVLRPWARARIATLADGLSPWQLRLSRSQVAAALKHAWHGQSLLQDDQGRKVPGLKLDRMVFGDFPAVPAQVNFDRMRWLSLRNMELSRDPTPFLKHFNTLKGLELADNRLSQAPEALSSMPALEHLNLARNTLQMTETMRKTLAQMRTLKTLNLAGNPLVDPPDVSRLFELRELLLSDCGLSGFPEGVRRLPYLERLDLRGNEIKELPEWLAEMPRRYGLAINLGNNPLSTASRSLLEAYRERTGQGMGYLADDTDRVNEQVARETWLTDKGVTRAQYAQRQATWSALNEEPYREAFFTLLARLKDTVDAAQVRADLERRVWRVLDATAADTDLRDKVFYRAAMPINCDDAAAAIFSDLEVLVELHEGSHLAMGGQVTARQLLETAKKFFRLSKVESIALAYSRKNPRLDGVQVSLFFRTRLASSLQLPGQPKDLHQKALAGVEPSDLADADAAVRRAELSPELLTYICRLPFWKAYLMRASAARFETLFQPFYDRLTALERQDPPLSDADMIAQANTIMEEKDTTEAAEIQRLTEDEISRSEVRLPSCSTSGQ</sequence>
<dbReference type="InterPro" id="IPR046673">
    <property type="entry name" value="ToxA_N"/>
</dbReference>